<sequence length="329" mass="36721">MENNNFLYPGSRAEWILKRAKEFDETARTFPCTVCGQPVKWVCLDAACVSYNQSRALCLCDACDARFHISSSPVMQSHRRLAPVLYISLILLHRSRTLPPLIPVDKRPRSPDEGDVSSSKRQRAPSSPPQARATDMKPLAVHVATTFSSNGFPPTPTETSQHSPTVSSNGHRPPQAEMPPYSPIETTGSTTDVGPAKRRKGDTSGIEYRATFGNNLRPIHARYARILQHLQEDSTLTLPEAFRLESFAKLTVKNYLGIAELKLVAPDAYEAVLEAYKRRGKPLITVAGLERECRKDLARRSDDVAQMRKMGQLLPFFDVTYQYDAGSNF</sequence>
<evidence type="ECO:0000256" key="1">
    <source>
        <dbReference type="SAM" id="MobiDB-lite"/>
    </source>
</evidence>
<reference evidence="2" key="1">
    <citation type="journal article" date="2008" name="Nature">
        <title>The amphioxus genome and the evolution of the chordate karyotype.</title>
        <authorList>
            <consortium name="US DOE Joint Genome Institute (JGI-PGF)"/>
            <person name="Putnam N.H."/>
            <person name="Butts T."/>
            <person name="Ferrier D.E.K."/>
            <person name="Furlong R.F."/>
            <person name="Hellsten U."/>
            <person name="Kawashima T."/>
            <person name="Robinson-Rechavi M."/>
            <person name="Shoguchi E."/>
            <person name="Terry A."/>
            <person name="Yu J.-K."/>
            <person name="Benito-Gutierrez E.L."/>
            <person name="Dubchak I."/>
            <person name="Garcia-Fernandez J."/>
            <person name="Gibson-Brown J.J."/>
            <person name="Grigoriev I.V."/>
            <person name="Horton A.C."/>
            <person name="de Jong P.J."/>
            <person name="Jurka J."/>
            <person name="Kapitonov V.V."/>
            <person name="Kohara Y."/>
            <person name="Kuroki Y."/>
            <person name="Lindquist E."/>
            <person name="Lucas S."/>
            <person name="Osoegawa K."/>
            <person name="Pennacchio L.A."/>
            <person name="Salamov A.A."/>
            <person name="Satou Y."/>
            <person name="Sauka-Spengler T."/>
            <person name="Schmutz J."/>
            <person name="Shin-I T."/>
            <person name="Toyoda A."/>
            <person name="Bronner-Fraser M."/>
            <person name="Fujiyama A."/>
            <person name="Holland L.Z."/>
            <person name="Holland P.W.H."/>
            <person name="Satoh N."/>
            <person name="Rokhsar D.S."/>
        </authorList>
    </citation>
    <scope>NUCLEOTIDE SEQUENCE [LARGE SCALE GENOMIC DNA]</scope>
    <source>
        <strain evidence="2">S238N-H82</strain>
        <tissue evidence="2">Testes</tissue>
    </source>
</reference>
<organism>
    <name type="scientific">Branchiostoma floridae</name>
    <name type="common">Florida lancelet</name>
    <name type="synonym">Amphioxus</name>
    <dbReference type="NCBI Taxonomy" id="7739"/>
    <lineage>
        <taxon>Eukaryota</taxon>
        <taxon>Metazoa</taxon>
        <taxon>Chordata</taxon>
        <taxon>Cephalochordata</taxon>
        <taxon>Leptocardii</taxon>
        <taxon>Amphioxiformes</taxon>
        <taxon>Branchiostomatidae</taxon>
        <taxon>Branchiostoma</taxon>
    </lineage>
</organism>
<evidence type="ECO:0000313" key="2">
    <source>
        <dbReference type="EMBL" id="EEN52835.1"/>
    </source>
</evidence>
<dbReference type="EMBL" id="GG666577">
    <property type="protein sequence ID" value="EEN52835.1"/>
    <property type="molecule type" value="Genomic_DNA"/>
</dbReference>
<proteinExistence type="predicted"/>
<feature type="compositionally biased region" description="Polar residues" evidence="1">
    <location>
        <begin position="145"/>
        <end position="170"/>
    </location>
</feature>
<dbReference type="InParanoid" id="C3Z3S1"/>
<dbReference type="AlphaFoldDB" id="C3Z3S1"/>
<name>C3Z3S1_BRAFL</name>
<feature type="region of interest" description="Disordered" evidence="1">
    <location>
        <begin position="100"/>
        <end position="204"/>
    </location>
</feature>
<gene>
    <name evidence="2" type="ORF">BRAFLDRAFT_129093</name>
</gene>
<protein>
    <submittedName>
        <fullName evidence="2">Uncharacterized protein</fullName>
    </submittedName>
</protein>
<accession>C3Z3S1</accession>